<evidence type="ECO:0000256" key="3">
    <source>
        <dbReference type="ARBA" id="ARBA00023315"/>
    </source>
</evidence>
<dbReference type="GO" id="GO:0005739">
    <property type="term" value="C:mitochondrion"/>
    <property type="evidence" value="ECO:0007669"/>
    <property type="project" value="TreeGrafter"/>
</dbReference>
<dbReference type="GeneID" id="39591728"/>
<protein>
    <recommendedName>
        <fullName evidence="1">[acyl-carrier-protein] S-malonyltransferase</fullName>
        <ecNumber evidence="1">2.3.1.39</ecNumber>
    </recommendedName>
</protein>
<sequence length="492" mass="54359">MRPRVPAPSSQPLRQRVLLQQQQHQQQRNFSAQLFPQPPADPRGKRQEYRAASTAANNTDWLSWLKRASPLTPHHGTPPRRALILPGLGSYPHTPQSPTPSSLQVWEQASEALCTPDATMGYWDDGMEEFAGALLQGGGGHGIRGWLRGWVEGRSLDELMARADVTAAFILSSSIAILASEQERSGHTSLLPEGTTYLAGHGFIGTLTALVATGRLDLPSGIRLARMYASLPASPPNHPPQRFLTTALSARHYHSLSSPAHFVPFEDPLACEDDEPERRRRVMQLILDEVHSLQREWEVEGNGEWAEAGIINSSRVLIVTGTYMAVEQLIDRLQTLTIANPVMDVNMPCPYHSKLMLHAVPKFADTLQRCTFARPKEGEPIILDPITTRTLCGPPASALLSQLTQQLRWHKTLARLHTQPSPPVDQFLTVGRGAKGLGVMLRGELKKRPENAPPISVEEFGVKEQDVSPTARRIHSSSRPVRPSNVATYHVK</sequence>
<dbReference type="GO" id="GO:0004314">
    <property type="term" value="F:[acyl-carrier-protein] S-malonyltransferase activity"/>
    <property type="evidence" value="ECO:0007669"/>
    <property type="project" value="UniProtKB-EC"/>
</dbReference>
<dbReference type="AlphaFoldDB" id="A0A427XXB4"/>
<dbReference type="PANTHER" id="PTHR42681:SF1">
    <property type="entry name" value="MALONYL-COA-ACYL CARRIER PROTEIN TRANSACYLASE, MITOCHONDRIAL"/>
    <property type="match status" value="1"/>
</dbReference>
<accession>A0A427XXB4</accession>
<dbReference type="SUPFAM" id="SSF52151">
    <property type="entry name" value="FabD/lysophospholipase-like"/>
    <property type="match status" value="1"/>
</dbReference>
<dbReference type="Gene3D" id="3.40.366.10">
    <property type="entry name" value="Malonyl-Coenzyme A Acyl Carrier Protein, domain 2"/>
    <property type="match status" value="1"/>
</dbReference>
<evidence type="ECO:0000256" key="5">
    <source>
        <dbReference type="SAM" id="MobiDB-lite"/>
    </source>
</evidence>
<dbReference type="InterPro" id="IPR016035">
    <property type="entry name" value="Acyl_Trfase/lysoPLipase"/>
</dbReference>
<name>A0A427XXB4_9TREE</name>
<dbReference type="PANTHER" id="PTHR42681">
    <property type="entry name" value="MALONYL-COA-ACYL CARRIER PROTEIN TRANSACYLASE, MITOCHONDRIAL"/>
    <property type="match status" value="1"/>
</dbReference>
<dbReference type="STRING" id="105984.A0A427XXB4"/>
<keyword evidence="2" id="KW-0808">Transferase</keyword>
<reference evidence="6 7" key="1">
    <citation type="submission" date="2018-11" db="EMBL/GenBank/DDBJ databases">
        <title>Genome sequence of Apiotrichum porosum DSM 27194.</title>
        <authorList>
            <person name="Aliyu H."/>
            <person name="Gorte O."/>
            <person name="Ochsenreither K."/>
        </authorList>
    </citation>
    <scope>NUCLEOTIDE SEQUENCE [LARGE SCALE GENOMIC DNA]</scope>
    <source>
        <strain evidence="6 7">DSM 27194</strain>
    </source>
</reference>
<keyword evidence="7" id="KW-1185">Reference proteome</keyword>
<feature type="compositionally biased region" description="Low complexity" evidence="5">
    <location>
        <begin position="11"/>
        <end position="28"/>
    </location>
</feature>
<evidence type="ECO:0000256" key="2">
    <source>
        <dbReference type="ARBA" id="ARBA00022679"/>
    </source>
</evidence>
<keyword evidence="3" id="KW-0012">Acyltransferase</keyword>
<proteinExistence type="predicted"/>
<feature type="region of interest" description="Disordered" evidence="5">
    <location>
        <begin position="1"/>
        <end position="54"/>
    </location>
</feature>
<dbReference type="Gene3D" id="3.30.70.250">
    <property type="entry name" value="Malonyl-CoA ACP transacylase, ACP-binding"/>
    <property type="match status" value="1"/>
</dbReference>
<evidence type="ECO:0000256" key="4">
    <source>
        <dbReference type="ARBA" id="ARBA00048462"/>
    </source>
</evidence>
<dbReference type="EC" id="2.3.1.39" evidence="1"/>
<dbReference type="Proteomes" id="UP000279236">
    <property type="component" value="Unassembled WGS sequence"/>
</dbReference>
<evidence type="ECO:0000313" key="6">
    <source>
        <dbReference type="EMBL" id="RSH83499.1"/>
    </source>
</evidence>
<evidence type="ECO:0000256" key="1">
    <source>
        <dbReference type="ARBA" id="ARBA00013258"/>
    </source>
</evidence>
<dbReference type="OrthoDB" id="2584073at2759"/>
<comment type="catalytic activity">
    <reaction evidence="4">
        <text>holo-[ACP] + malonyl-CoA = malonyl-[ACP] + CoA</text>
        <dbReference type="Rhea" id="RHEA:41792"/>
        <dbReference type="Rhea" id="RHEA-COMP:9623"/>
        <dbReference type="Rhea" id="RHEA-COMP:9685"/>
        <dbReference type="ChEBI" id="CHEBI:57287"/>
        <dbReference type="ChEBI" id="CHEBI:57384"/>
        <dbReference type="ChEBI" id="CHEBI:64479"/>
        <dbReference type="ChEBI" id="CHEBI:78449"/>
        <dbReference type="EC" id="2.3.1.39"/>
    </reaction>
</comment>
<comment type="caution">
    <text evidence="6">The sequence shown here is derived from an EMBL/GenBank/DDBJ whole genome shotgun (WGS) entry which is preliminary data.</text>
</comment>
<dbReference type="InterPro" id="IPR050858">
    <property type="entry name" value="Mal-CoA-ACP_Trans/PKS_FabD"/>
</dbReference>
<dbReference type="InterPro" id="IPR001227">
    <property type="entry name" value="Ac_transferase_dom_sf"/>
</dbReference>
<dbReference type="GO" id="GO:0006633">
    <property type="term" value="P:fatty acid biosynthetic process"/>
    <property type="evidence" value="ECO:0007669"/>
    <property type="project" value="TreeGrafter"/>
</dbReference>
<gene>
    <name evidence="6" type="ORF">EHS24_007185</name>
</gene>
<feature type="region of interest" description="Disordered" evidence="5">
    <location>
        <begin position="463"/>
        <end position="492"/>
    </location>
</feature>
<dbReference type="RefSeq" id="XP_028477451.1">
    <property type="nucleotide sequence ID" value="XM_028622559.1"/>
</dbReference>
<organism evidence="6 7">
    <name type="scientific">Apiotrichum porosum</name>
    <dbReference type="NCBI Taxonomy" id="105984"/>
    <lineage>
        <taxon>Eukaryota</taxon>
        <taxon>Fungi</taxon>
        <taxon>Dikarya</taxon>
        <taxon>Basidiomycota</taxon>
        <taxon>Agaricomycotina</taxon>
        <taxon>Tremellomycetes</taxon>
        <taxon>Trichosporonales</taxon>
        <taxon>Trichosporonaceae</taxon>
        <taxon>Apiotrichum</taxon>
    </lineage>
</organism>
<evidence type="ECO:0000313" key="7">
    <source>
        <dbReference type="Proteomes" id="UP000279236"/>
    </source>
</evidence>
<dbReference type="EMBL" id="RSCE01000004">
    <property type="protein sequence ID" value="RSH83499.1"/>
    <property type="molecule type" value="Genomic_DNA"/>
</dbReference>